<keyword evidence="3" id="KW-1185">Reference proteome</keyword>
<evidence type="ECO:0000313" key="3">
    <source>
        <dbReference type="Proteomes" id="UP001398556"/>
    </source>
</evidence>
<accession>A0ABU9HM15</accession>
<name>A0ABU9HM15_9FLAO</name>
<dbReference type="EMBL" id="JBBYHU010000015">
    <property type="protein sequence ID" value="MEL1241187.1"/>
    <property type="molecule type" value="Genomic_DNA"/>
</dbReference>
<organism evidence="2 3">
    <name type="scientific">Flavobacterium flavipallidum</name>
    <dbReference type="NCBI Taxonomy" id="3139140"/>
    <lineage>
        <taxon>Bacteria</taxon>
        <taxon>Pseudomonadati</taxon>
        <taxon>Bacteroidota</taxon>
        <taxon>Flavobacteriia</taxon>
        <taxon>Flavobacteriales</taxon>
        <taxon>Flavobacteriaceae</taxon>
        <taxon>Flavobacterium</taxon>
    </lineage>
</organism>
<keyword evidence="1" id="KW-0732">Signal</keyword>
<dbReference type="Proteomes" id="UP001398556">
    <property type="component" value="Unassembled WGS sequence"/>
</dbReference>
<comment type="caution">
    <text evidence="2">The sequence shown here is derived from an EMBL/GenBank/DDBJ whole genome shotgun (WGS) entry which is preliminary data.</text>
</comment>
<dbReference type="RefSeq" id="WP_341700409.1">
    <property type="nucleotide sequence ID" value="NZ_JBBYHU010000015.1"/>
</dbReference>
<gene>
    <name evidence="2" type="ORF">AAEO59_09020</name>
</gene>
<evidence type="ECO:0008006" key="4">
    <source>
        <dbReference type="Google" id="ProtNLM"/>
    </source>
</evidence>
<evidence type="ECO:0000313" key="2">
    <source>
        <dbReference type="EMBL" id="MEL1241187.1"/>
    </source>
</evidence>
<protein>
    <recommendedName>
        <fullName evidence="4">Alpha-ketoglutarate decarboxylase</fullName>
    </recommendedName>
</protein>
<sequence length="181" mass="20271">MSKKHSLAVTNTILIALFVFFSTHLSAQNQNQNLTSRGDFWQNIQFGGGLGLSFGNRYTDITVAPSAIYNVNEYFAVGLGAQYTYVKQKEVFNSNMYGGSLITLFNPLQEIQLSAELEQLRVNVKGIGMNNFSNNFWNTGLFLGAGYRNGNITIGARYNVLHKEDQGAYSDAFMPFVRVYF</sequence>
<evidence type="ECO:0000256" key="1">
    <source>
        <dbReference type="SAM" id="SignalP"/>
    </source>
</evidence>
<reference evidence="2 3" key="1">
    <citation type="submission" date="2024-04" db="EMBL/GenBank/DDBJ databases">
        <title>Flavobacterium sp. DGU99 16S ribosomal RNA gene Genome sequencing and assembly.</title>
        <authorList>
            <person name="Park S."/>
        </authorList>
    </citation>
    <scope>NUCLEOTIDE SEQUENCE [LARGE SCALE GENOMIC DNA]</scope>
    <source>
        <strain evidence="2 3">DGU99</strain>
    </source>
</reference>
<feature type="chain" id="PRO_5046946141" description="Alpha-ketoglutarate decarboxylase" evidence="1">
    <location>
        <begin position="28"/>
        <end position="181"/>
    </location>
</feature>
<proteinExistence type="predicted"/>
<feature type="signal peptide" evidence="1">
    <location>
        <begin position="1"/>
        <end position="27"/>
    </location>
</feature>